<sequence>MTNVIINDGESIRDKIIKGVESLANAVVAVVVPEILPQLLT</sequence>
<dbReference type="Proteomes" id="UP000194236">
    <property type="component" value="Unassembled WGS sequence"/>
</dbReference>
<comment type="caution">
    <text evidence="1">The sequence shown here is derived from an EMBL/GenBank/DDBJ whole genome shotgun (WGS) entry which is preliminary data.</text>
</comment>
<gene>
    <name evidence="1" type="ORF">BLA29_015245</name>
</gene>
<evidence type="ECO:0000313" key="2">
    <source>
        <dbReference type="Proteomes" id="UP000194236"/>
    </source>
</evidence>
<accession>A0A1Y3AU26</accession>
<name>A0A1Y3AU26_EURMA</name>
<protein>
    <submittedName>
        <fullName evidence="1">Uncharacterized protein</fullName>
    </submittedName>
</protein>
<proteinExistence type="predicted"/>
<evidence type="ECO:0000313" key="1">
    <source>
        <dbReference type="EMBL" id="OTF71971.1"/>
    </source>
</evidence>
<reference evidence="1 2" key="1">
    <citation type="submission" date="2017-03" db="EMBL/GenBank/DDBJ databases">
        <title>Genome Survey of Euroglyphus maynei.</title>
        <authorList>
            <person name="Arlian L.G."/>
            <person name="Morgan M.S."/>
            <person name="Rider S.D."/>
        </authorList>
    </citation>
    <scope>NUCLEOTIDE SEQUENCE [LARGE SCALE GENOMIC DNA]</scope>
    <source>
        <strain evidence="1">Arlian Lab</strain>
        <tissue evidence="1">Whole body</tissue>
    </source>
</reference>
<organism evidence="1 2">
    <name type="scientific">Euroglyphus maynei</name>
    <name type="common">Mayne's house dust mite</name>
    <dbReference type="NCBI Taxonomy" id="6958"/>
    <lineage>
        <taxon>Eukaryota</taxon>
        <taxon>Metazoa</taxon>
        <taxon>Ecdysozoa</taxon>
        <taxon>Arthropoda</taxon>
        <taxon>Chelicerata</taxon>
        <taxon>Arachnida</taxon>
        <taxon>Acari</taxon>
        <taxon>Acariformes</taxon>
        <taxon>Sarcoptiformes</taxon>
        <taxon>Astigmata</taxon>
        <taxon>Psoroptidia</taxon>
        <taxon>Analgoidea</taxon>
        <taxon>Pyroglyphidae</taxon>
        <taxon>Pyroglyphinae</taxon>
        <taxon>Euroglyphus</taxon>
    </lineage>
</organism>
<dbReference type="EMBL" id="MUJZ01058473">
    <property type="protein sequence ID" value="OTF71971.1"/>
    <property type="molecule type" value="Genomic_DNA"/>
</dbReference>
<keyword evidence="2" id="KW-1185">Reference proteome</keyword>
<dbReference type="AlphaFoldDB" id="A0A1Y3AU26"/>